<protein>
    <submittedName>
        <fullName evidence="2">Uncharacterized protein</fullName>
    </submittedName>
</protein>
<sequence length="106" mass="10929">MSYAVLDGAYWAGPHDEDCPRCARVRSAGTSTRTDAGAGDLDDGDAPPDTGRPTTAVTATATGTAARWVDSLQDALVDTDHPRLRTALLIGSVTTVLAGAAATRWS</sequence>
<evidence type="ECO:0000313" key="3">
    <source>
        <dbReference type="Proteomes" id="UP000325211"/>
    </source>
</evidence>
<organism evidence="2 3">
    <name type="scientific">Streptomyces venezuelae</name>
    <dbReference type="NCBI Taxonomy" id="54571"/>
    <lineage>
        <taxon>Bacteria</taxon>
        <taxon>Bacillati</taxon>
        <taxon>Actinomycetota</taxon>
        <taxon>Actinomycetes</taxon>
        <taxon>Kitasatosporales</taxon>
        <taxon>Streptomycetaceae</taxon>
        <taxon>Streptomyces</taxon>
    </lineage>
</organism>
<gene>
    <name evidence="2" type="ORF">DEJ50_01755</name>
</gene>
<dbReference type="EMBL" id="CP029190">
    <property type="protein sequence ID" value="QES46767.1"/>
    <property type="molecule type" value="Genomic_DNA"/>
</dbReference>
<dbReference type="AlphaFoldDB" id="A0A5P2CXQ8"/>
<dbReference type="Proteomes" id="UP000325211">
    <property type="component" value="Chromosome"/>
</dbReference>
<accession>A0A5P2CXQ8</accession>
<name>A0A5P2CXQ8_STRVZ</name>
<dbReference type="RefSeq" id="WP_150205645.1">
    <property type="nucleotide sequence ID" value="NZ_CP029190.1"/>
</dbReference>
<evidence type="ECO:0000256" key="1">
    <source>
        <dbReference type="SAM" id="MobiDB-lite"/>
    </source>
</evidence>
<evidence type="ECO:0000313" key="2">
    <source>
        <dbReference type="EMBL" id="QES46767.1"/>
    </source>
</evidence>
<feature type="region of interest" description="Disordered" evidence="1">
    <location>
        <begin position="27"/>
        <end position="56"/>
    </location>
</feature>
<reference evidence="2 3" key="1">
    <citation type="submission" date="2018-05" db="EMBL/GenBank/DDBJ databases">
        <title>Streptomyces venezuelae.</title>
        <authorList>
            <person name="Kim W."/>
            <person name="Lee N."/>
            <person name="Cho B.-K."/>
        </authorList>
    </citation>
    <scope>NUCLEOTIDE SEQUENCE [LARGE SCALE GENOMIC DNA]</scope>
    <source>
        <strain evidence="2 3">ATCC 21782</strain>
    </source>
</reference>
<proteinExistence type="predicted"/>